<dbReference type="NCBIfam" id="NF046112">
    <property type="entry name" value="MSMEG_6209_Nter"/>
    <property type="match status" value="1"/>
</dbReference>
<dbReference type="Pfam" id="PF12085">
    <property type="entry name" value="DUF3562"/>
    <property type="match status" value="1"/>
</dbReference>
<dbReference type="OrthoDB" id="9022654at2"/>
<organism evidence="1 2">
    <name type="scientific">Paraburkholderia acidiphila</name>
    <dbReference type="NCBI Taxonomy" id="2571747"/>
    <lineage>
        <taxon>Bacteria</taxon>
        <taxon>Pseudomonadati</taxon>
        <taxon>Pseudomonadota</taxon>
        <taxon>Betaproteobacteria</taxon>
        <taxon>Burkholderiales</taxon>
        <taxon>Burkholderiaceae</taxon>
        <taxon>Paraburkholderia</taxon>
    </lineage>
</organism>
<dbReference type="Proteomes" id="UP000434209">
    <property type="component" value="Chromosome 2"/>
</dbReference>
<evidence type="ECO:0000313" key="2">
    <source>
        <dbReference type="Proteomes" id="UP000434209"/>
    </source>
</evidence>
<protein>
    <submittedName>
        <fullName evidence="1">DUF3562 domain-containing protein</fullName>
    </submittedName>
</protein>
<keyword evidence="2" id="KW-1185">Reference proteome</keyword>
<reference evidence="1 2" key="1">
    <citation type="submission" date="2019-12" db="EMBL/GenBank/DDBJ databases">
        <title>Paraburkholderia acidiphila 7Q-K02 sp. nov and Paraburkholderia acidisoli DHF22 sp. nov., two strains isolated from forest soil.</title>
        <authorList>
            <person name="Gao Z."/>
            <person name="Qiu L."/>
        </authorList>
    </citation>
    <scope>NUCLEOTIDE SEQUENCE [LARGE SCALE GENOMIC DNA]</scope>
    <source>
        <strain evidence="1 2">7Q-K02</strain>
    </source>
</reference>
<evidence type="ECO:0000313" key="1">
    <source>
        <dbReference type="EMBL" id="QGZ56628.1"/>
    </source>
</evidence>
<proteinExistence type="predicted"/>
<dbReference type="KEGG" id="pacp:FAZ97_16790"/>
<sequence>MKREAAEEVVKAIATETQTPLEIVAKMYEQTWAEFSDGARVMDYLTVLVARRVRETLRNMRKNAH</sequence>
<dbReference type="RefSeq" id="WP_158759583.1">
    <property type="nucleotide sequence ID" value="NZ_CP046910.1"/>
</dbReference>
<dbReference type="InterPro" id="IPR021945">
    <property type="entry name" value="DUF3562"/>
</dbReference>
<gene>
    <name evidence="1" type="ORF">FAZ97_16790</name>
</gene>
<dbReference type="EMBL" id="CP046910">
    <property type="protein sequence ID" value="QGZ56628.1"/>
    <property type="molecule type" value="Genomic_DNA"/>
</dbReference>
<accession>A0A7Z2G7H8</accession>
<name>A0A7Z2G7H8_9BURK</name>
<dbReference type="AlphaFoldDB" id="A0A7Z2G7H8"/>